<organism evidence="3 4">
    <name type="scientific">Baudoinia panamericana (strain UAMH 10762)</name>
    <name type="common">Angels' share fungus</name>
    <name type="synonym">Baudoinia compniacensis (strain UAMH 10762)</name>
    <dbReference type="NCBI Taxonomy" id="717646"/>
    <lineage>
        <taxon>Eukaryota</taxon>
        <taxon>Fungi</taxon>
        <taxon>Dikarya</taxon>
        <taxon>Ascomycota</taxon>
        <taxon>Pezizomycotina</taxon>
        <taxon>Dothideomycetes</taxon>
        <taxon>Dothideomycetidae</taxon>
        <taxon>Mycosphaerellales</taxon>
        <taxon>Teratosphaeriaceae</taxon>
        <taxon>Baudoinia</taxon>
    </lineage>
</organism>
<dbReference type="EMBL" id="KB445556">
    <property type="protein sequence ID" value="EMC95762.1"/>
    <property type="molecule type" value="Genomic_DNA"/>
</dbReference>
<evidence type="ECO:0000313" key="4">
    <source>
        <dbReference type="Proteomes" id="UP000011761"/>
    </source>
</evidence>
<proteinExistence type="predicted"/>
<gene>
    <name evidence="3" type="ORF">BAUCODRAFT_24775</name>
</gene>
<evidence type="ECO:0000259" key="2">
    <source>
        <dbReference type="Pfam" id="PF24494"/>
    </source>
</evidence>
<evidence type="ECO:0000256" key="1">
    <source>
        <dbReference type="SAM" id="MobiDB-lite"/>
    </source>
</evidence>
<protein>
    <recommendedName>
        <fullName evidence="2">DUF7587 domain-containing protein</fullName>
    </recommendedName>
</protein>
<feature type="compositionally biased region" description="Polar residues" evidence="1">
    <location>
        <begin position="1"/>
        <end position="41"/>
    </location>
</feature>
<sequence>MATRSSRVDLTSPNSRGSQLPSRAAFSLSTPASHRPSTLHTSGFGPLTSHSSSVSTHLSSATMAGTSHRGAQVRWNHEMRLTLCLLWELETDMSKRLAVFNTVFKDHLDACGLADGATVTRLRVQYCERSKTPLPKCWQAVTNASEVERQAMTIKIREAQASLGELPSAPLARSKVPNPPTSTSIKKRAYVQLQDIAPGQSKNESPIPVKRSKKRVAIVQVTAHSASVTVAPFTTPRTPKTRRVDATVLHTCSPSGHQVWLRPDEYAKTQLDWSHVDEASIHLNLSGLLFRYWDENSSIKLENGFIASHFKGYNIDPAPLPSINSRHFPWAMFHTHLNRTRFEAETISTSNFLVWVFRLALKMRQKGARHGRITLINASALDRDQVYHMPPIHKELCKKYAFENGAQNYHGSHEFQVYYRIPAEAVLSTITVDELADLCSRCPSVNALGFAVLGASRDYRTKIRPQLQDAKVALTPKVVCAIAKIISTCGLRPAARVEHIAQIAHMVSDIVQGFGLYVNYSTATEWRQISAIFAWEMTRTVDKFSIDLQQKESLRLAFLDGVRWSCGPFNARYSVEGVSATQKRAARLSLAQPLHILLDELASVKSHLTAYAGEHSVSPPPSLLRSGDNNSEDLSLSEDDSAEIVYDNDGICDIQVPEIGLSCGMRLSVLMPTYRTWLLGCQSPGWALDGVIESEIRTAERSSWYGRKCRGSMTPSMQAEYM</sequence>
<accession>M2LN41</accession>
<dbReference type="GeneID" id="19110228"/>
<dbReference type="eggNOG" id="ENOG502SXGW">
    <property type="taxonomic scope" value="Eukaryota"/>
</dbReference>
<name>M2LN41_BAUPA</name>
<dbReference type="AlphaFoldDB" id="M2LN41"/>
<keyword evidence="4" id="KW-1185">Reference proteome</keyword>
<feature type="domain" description="DUF7587" evidence="2">
    <location>
        <begin position="285"/>
        <end position="435"/>
    </location>
</feature>
<dbReference type="Pfam" id="PF24494">
    <property type="entry name" value="DUF7587"/>
    <property type="match status" value="1"/>
</dbReference>
<feature type="region of interest" description="Disordered" evidence="1">
    <location>
        <begin position="613"/>
        <end position="635"/>
    </location>
</feature>
<dbReference type="Proteomes" id="UP000011761">
    <property type="component" value="Unassembled WGS sequence"/>
</dbReference>
<evidence type="ECO:0000313" key="3">
    <source>
        <dbReference type="EMBL" id="EMC95762.1"/>
    </source>
</evidence>
<dbReference type="InterPro" id="IPR056009">
    <property type="entry name" value="DUF7587"/>
</dbReference>
<feature type="compositionally biased region" description="Low complexity" evidence="1">
    <location>
        <begin position="47"/>
        <end position="60"/>
    </location>
</feature>
<feature type="region of interest" description="Disordered" evidence="1">
    <location>
        <begin position="1"/>
        <end position="65"/>
    </location>
</feature>
<dbReference type="RefSeq" id="XP_007676733.1">
    <property type="nucleotide sequence ID" value="XM_007678543.1"/>
</dbReference>
<dbReference type="KEGG" id="bcom:BAUCODRAFT_24775"/>
<reference evidence="3 4" key="1">
    <citation type="journal article" date="2012" name="PLoS Pathog.">
        <title>Diverse lifestyles and strategies of plant pathogenesis encoded in the genomes of eighteen Dothideomycetes fungi.</title>
        <authorList>
            <person name="Ohm R.A."/>
            <person name="Feau N."/>
            <person name="Henrissat B."/>
            <person name="Schoch C.L."/>
            <person name="Horwitz B.A."/>
            <person name="Barry K.W."/>
            <person name="Condon B.J."/>
            <person name="Copeland A.C."/>
            <person name="Dhillon B."/>
            <person name="Glaser F."/>
            <person name="Hesse C.N."/>
            <person name="Kosti I."/>
            <person name="LaButti K."/>
            <person name="Lindquist E.A."/>
            <person name="Lucas S."/>
            <person name="Salamov A.A."/>
            <person name="Bradshaw R.E."/>
            <person name="Ciuffetti L."/>
            <person name="Hamelin R.C."/>
            <person name="Kema G.H.J."/>
            <person name="Lawrence C."/>
            <person name="Scott J.A."/>
            <person name="Spatafora J.W."/>
            <person name="Turgeon B.G."/>
            <person name="de Wit P.J.G.M."/>
            <person name="Zhong S."/>
            <person name="Goodwin S.B."/>
            <person name="Grigoriev I.V."/>
        </authorList>
    </citation>
    <scope>NUCLEOTIDE SEQUENCE [LARGE SCALE GENOMIC DNA]</scope>
    <source>
        <strain evidence="3 4">UAMH 10762</strain>
    </source>
</reference>
<dbReference type="HOGENOM" id="CLU_407746_0_0_1"/>
<dbReference type="OrthoDB" id="5397734at2759"/>